<organism evidence="2 3">
    <name type="scientific">Equus przewalskii</name>
    <name type="common">Przewalski's horse</name>
    <name type="synonym">Equus caballus przewalskii</name>
    <dbReference type="NCBI Taxonomy" id="9798"/>
    <lineage>
        <taxon>Eukaryota</taxon>
        <taxon>Metazoa</taxon>
        <taxon>Chordata</taxon>
        <taxon>Craniata</taxon>
        <taxon>Vertebrata</taxon>
        <taxon>Euteleostomi</taxon>
        <taxon>Mammalia</taxon>
        <taxon>Eutheria</taxon>
        <taxon>Laurasiatheria</taxon>
        <taxon>Perissodactyla</taxon>
        <taxon>Equidae</taxon>
        <taxon>Equus</taxon>
    </lineage>
</organism>
<feature type="region of interest" description="Disordered" evidence="1">
    <location>
        <begin position="35"/>
        <end position="102"/>
    </location>
</feature>
<name>A0ABM4LWK7_EQUPR</name>
<reference evidence="3" key="2">
    <citation type="submission" date="2025-08" db="UniProtKB">
        <authorList>
            <consortium name="RefSeq"/>
        </authorList>
    </citation>
    <scope>IDENTIFICATION</scope>
    <source>
        <tissue evidence="3">Blood</tissue>
    </source>
</reference>
<proteinExistence type="predicted"/>
<dbReference type="Proteomes" id="UP001652662">
    <property type="component" value="Chromosome 1"/>
</dbReference>
<dbReference type="RefSeq" id="XP_070444820.1">
    <property type="nucleotide sequence ID" value="XM_070588719.1"/>
</dbReference>
<reference evidence="2" key="1">
    <citation type="submission" date="2025-05" db="UniProtKB">
        <authorList>
            <consortium name="RefSeq"/>
        </authorList>
    </citation>
    <scope>NUCLEOTIDE SEQUENCE [LARGE SCALE GENOMIC DNA]</scope>
</reference>
<dbReference type="GeneID" id="103556125"/>
<evidence type="ECO:0000313" key="2">
    <source>
        <dbReference type="Proteomes" id="UP001652662"/>
    </source>
</evidence>
<accession>A0ABM4LWK7</accession>
<sequence length="147" mass="15088">MPTHAVLASSSKKKKPYFLFPSRWFTYFKLSPPPKPPLVAERLHQKALEPAPAAVVSPGTRGAPDTSSRAERRARTPGPASEGSAESARPLTRRPAPRVACAAVTRPRAAAAAAAARGSGRGRAVLAGPPAPLGRAAAARQEAGAGG</sequence>
<evidence type="ECO:0000256" key="1">
    <source>
        <dbReference type="SAM" id="MobiDB-lite"/>
    </source>
</evidence>
<gene>
    <name evidence="3" type="primary">ARF6</name>
</gene>
<keyword evidence="2" id="KW-1185">Reference proteome</keyword>
<protein>
    <submittedName>
        <fullName evidence="3">ADP-ribosylation factor 6 isoform X2</fullName>
    </submittedName>
</protein>
<evidence type="ECO:0000313" key="3">
    <source>
        <dbReference type="RefSeq" id="XP_070444820.1"/>
    </source>
</evidence>
<feature type="region of interest" description="Disordered" evidence="1">
    <location>
        <begin position="114"/>
        <end position="147"/>
    </location>
</feature>